<evidence type="ECO:0000256" key="1">
    <source>
        <dbReference type="SAM" id="MobiDB-lite"/>
    </source>
</evidence>
<dbReference type="EMBL" id="JAMZEL010000001">
    <property type="protein sequence ID" value="MCP1381905.1"/>
    <property type="molecule type" value="Genomic_DNA"/>
</dbReference>
<accession>A0ABT1FK54</accession>
<dbReference type="Gene3D" id="3.40.50.1460">
    <property type="match status" value="1"/>
</dbReference>
<protein>
    <submittedName>
        <fullName evidence="3">Caspase family protein</fullName>
    </submittedName>
</protein>
<dbReference type="InterPro" id="IPR029030">
    <property type="entry name" value="Caspase-like_dom_sf"/>
</dbReference>
<evidence type="ECO:0000259" key="2">
    <source>
        <dbReference type="Pfam" id="PF00656"/>
    </source>
</evidence>
<gene>
    <name evidence="3" type="ORF">NCI00_05685</name>
</gene>
<sequence>MNRLIIILYLIAPAISFAQYDVSVGKVHIGILNTKSMFPPLPNISFIYPTQSSIAIDYSLFTIKGCVSNINFPEKEIVKIKLNENKPQIDTLKKSDLCPPNSLYFSRTISLREGENTVEIIANNISGVITREVSINNHKPEKSIALIIGNSKYPGKAKLDNPVNDAIDMAKLLNTRLNFREEDIFLRLDLSKEDMDFEIAQFAEKIENYQVIIFYYAGHGMEIRNKNYLIPIDGIPQSETLNDSTNIRIRNKCVDLDKLIENLEQSNASVNLIILDACRNNPFIKSGLRSVKGTGGLGTSSPTTSSIAYSTQAKSTVEDGTGRNSLYTETLLQYLPSPGLTLGAIFQKITDEVFRKSIGDQRPYNFTTNHGSFIFLPK</sequence>
<dbReference type="PANTHER" id="PTHR22576:SF37">
    <property type="entry name" value="MUCOSA-ASSOCIATED LYMPHOID TISSUE LYMPHOMA TRANSLOCATION PROTEIN 1"/>
    <property type="match status" value="1"/>
</dbReference>
<name>A0ABT1FK54_9BACT</name>
<keyword evidence="4" id="KW-1185">Reference proteome</keyword>
<dbReference type="Proteomes" id="UP001204772">
    <property type="component" value="Unassembled WGS sequence"/>
</dbReference>
<feature type="region of interest" description="Disordered" evidence="1">
    <location>
        <begin position="295"/>
        <end position="314"/>
    </location>
</feature>
<organism evidence="3 4">
    <name type="scientific">Runella salmonicolor</name>
    <dbReference type="NCBI Taxonomy" id="2950278"/>
    <lineage>
        <taxon>Bacteria</taxon>
        <taxon>Pseudomonadati</taxon>
        <taxon>Bacteroidota</taxon>
        <taxon>Cytophagia</taxon>
        <taxon>Cytophagales</taxon>
        <taxon>Spirosomataceae</taxon>
        <taxon>Runella</taxon>
    </lineage>
</organism>
<dbReference type="PANTHER" id="PTHR22576">
    <property type="entry name" value="MUCOSA ASSOCIATED LYMPHOID TISSUE LYMPHOMA TRANSLOCATION PROTEIN 1/PARACASPASE"/>
    <property type="match status" value="1"/>
</dbReference>
<dbReference type="InterPro" id="IPR011600">
    <property type="entry name" value="Pept_C14_caspase"/>
</dbReference>
<reference evidence="3 4" key="1">
    <citation type="submission" date="2022-06" db="EMBL/GenBank/DDBJ databases">
        <title>Runella sp. S5 genome sequencing.</title>
        <authorList>
            <person name="Park S."/>
        </authorList>
    </citation>
    <scope>NUCLEOTIDE SEQUENCE [LARGE SCALE GENOMIC DNA]</scope>
    <source>
        <strain evidence="3 4">S5</strain>
    </source>
</reference>
<proteinExistence type="predicted"/>
<dbReference type="Pfam" id="PF00656">
    <property type="entry name" value="Peptidase_C14"/>
    <property type="match status" value="1"/>
</dbReference>
<feature type="domain" description="Peptidase C14 caspase" evidence="2">
    <location>
        <begin position="143"/>
        <end position="367"/>
    </location>
</feature>
<dbReference type="SUPFAM" id="SSF52129">
    <property type="entry name" value="Caspase-like"/>
    <property type="match status" value="1"/>
</dbReference>
<comment type="caution">
    <text evidence="3">The sequence shown here is derived from an EMBL/GenBank/DDBJ whole genome shotgun (WGS) entry which is preliminary data.</text>
</comment>
<evidence type="ECO:0000313" key="4">
    <source>
        <dbReference type="Proteomes" id="UP001204772"/>
    </source>
</evidence>
<dbReference type="InterPro" id="IPR052039">
    <property type="entry name" value="Caspase-related_regulators"/>
</dbReference>
<dbReference type="RefSeq" id="WP_253525907.1">
    <property type="nucleotide sequence ID" value="NZ_JAMZEL010000001.1"/>
</dbReference>
<evidence type="ECO:0000313" key="3">
    <source>
        <dbReference type="EMBL" id="MCP1381905.1"/>
    </source>
</evidence>